<accession>A0ABQ3B768</accession>
<dbReference type="Proteomes" id="UP000619761">
    <property type="component" value="Unassembled WGS sequence"/>
</dbReference>
<name>A0ABQ3B768_9GAMM</name>
<organism evidence="1 2">
    <name type="scientific">Cellvibrio zantedeschiae</name>
    <dbReference type="NCBI Taxonomy" id="1237077"/>
    <lineage>
        <taxon>Bacteria</taxon>
        <taxon>Pseudomonadati</taxon>
        <taxon>Pseudomonadota</taxon>
        <taxon>Gammaproteobacteria</taxon>
        <taxon>Cellvibrionales</taxon>
        <taxon>Cellvibrionaceae</taxon>
        <taxon>Cellvibrio</taxon>
    </lineage>
</organism>
<dbReference type="InterPro" id="IPR006905">
    <property type="entry name" value="Flavin_halogenase"/>
</dbReference>
<dbReference type="InterPro" id="IPR050816">
    <property type="entry name" value="Flavin-dep_Halogenase_NPB"/>
</dbReference>
<dbReference type="EMBL" id="BMYZ01000002">
    <property type="protein sequence ID" value="GGY77434.1"/>
    <property type="molecule type" value="Genomic_DNA"/>
</dbReference>
<evidence type="ECO:0000313" key="1">
    <source>
        <dbReference type="EMBL" id="GGY77434.1"/>
    </source>
</evidence>
<dbReference type="Pfam" id="PF04820">
    <property type="entry name" value="Trp_halogenase"/>
    <property type="match status" value="1"/>
</dbReference>
<keyword evidence="2" id="KW-1185">Reference proteome</keyword>
<protein>
    <submittedName>
        <fullName evidence="1">Tryptophan halogenase</fullName>
    </submittedName>
</protein>
<dbReference type="PANTHER" id="PTHR43747">
    <property type="entry name" value="FAD-BINDING PROTEIN"/>
    <property type="match status" value="1"/>
</dbReference>
<dbReference type="Gene3D" id="3.50.50.60">
    <property type="entry name" value="FAD/NAD(P)-binding domain"/>
    <property type="match status" value="1"/>
</dbReference>
<dbReference type="PANTHER" id="PTHR43747:SF4">
    <property type="entry name" value="FLAVIN-DEPENDENT TRYPTOPHAN HALOGENASE"/>
    <property type="match status" value="1"/>
</dbReference>
<comment type="caution">
    <text evidence="1">The sequence shown here is derived from an EMBL/GenBank/DDBJ whole genome shotgun (WGS) entry which is preliminary data.</text>
</comment>
<dbReference type="InterPro" id="IPR036188">
    <property type="entry name" value="FAD/NAD-bd_sf"/>
</dbReference>
<proteinExistence type="predicted"/>
<evidence type="ECO:0000313" key="2">
    <source>
        <dbReference type="Proteomes" id="UP000619761"/>
    </source>
</evidence>
<sequence length="473" mass="52697">MLQLSFASSENEVEVQLIELPAHLRQQDFFNVLPSHKTLHTILGANENALMRSSSGLYCVAQRFSNWSGAAAPFMHAYDTQGVDLAGVDFLQYWIKARSKGLNVPLEEFSLGAVAAKQGRFILLDDDARTFSKASHGFTFNAISYLRAAGAAALKSGLKHQVGTIKSVDVNDGRIQSITLQDDSRVEADLFIDASGSEALLISKLEKDNYESWSHWLPCDRIMVASAPRLDPVPAFCQISAFKEGWLGLFPLLDRTAVTAAYSSQYASGQEVLQKISAISGMKLSDAVESPFSAGGRKKHWIGNCIALGSAAANLEPLDATQLHVLHLGLSQLRAFFPVDAEDMLEADAFNEKMNSNIINVRDFQIAHYKLNKRFDEPFWDKARHAEVPETLENKIKLFERRGLVAMREDETFQEENWTSLFIGHGLIPKSYDPLVEQAPEAEQIEQFQRILKFISAEVEKMPSLQAHVEMNM</sequence>
<gene>
    <name evidence="1" type="ORF">GCM10011613_22480</name>
</gene>
<reference evidence="2" key="1">
    <citation type="journal article" date="2019" name="Int. J. Syst. Evol. Microbiol.">
        <title>The Global Catalogue of Microorganisms (GCM) 10K type strain sequencing project: providing services to taxonomists for standard genome sequencing and annotation.</title>
        <authorList>
            <consortium name="The Broad Institute Genomics Platform"/>
            <consortium name="The Broad Institute Genome Sequencing Center for Infectious Disease"/>
            <person name="Wu L."/>
            <person name="Ma J."/>
        </authorList>
    </citation>
    <scope>NUCLEOTIDE SEQUENCE [LARGE SCALE GENOMIC DNA]</scope>
    <source>
        <strain evidence="2">KCTC 32239</strain>
    </source>
</reference>
<dbReference type="SUPFAM" id="SSF51905">
    <property type="entry name" value="FAD/NAD(P)-binding domain"/>
    <property type="match status" value="1"/>
</dbReference>